<organism evidence="8 9">
    <name type="scientific">Exophiala mesophila</name>
    <name type="common">Black yeast-like fungus</name>
    <dbReference type="NCBI Taxonomy" id="212818"/>
    <lineage>
        <taxon>Eukaryota</taxon>
        <taxon>Fungi</taxon>
        <taxon>Dikarya</taxon>
        <taxon>Ascomycota</taxon>
        <taxon>Pezizomycotina</taxon>
        <taxon>Eurotiomycetes</taxon>
        <taxon>Chaetothyriomycetidae</taxon>
        <taxon>Chaetothyriales</taxon>
        <taxon>Herpotrichiellaceae</taxon>
        <taxon>Exophiala</taxon>
    </lineage>
</organism>
<keyword evidence="4" id="KW-0560">Oxidoreductase</keyword>
<keyword evidence="1" id="KW-0444">Lipid biosynthesis</keyword>
<dbReference type="OrthoDB" id="9989144at2759"/>
<dbReference type="PANTHER" id="PTHR43647">
    <property type="entry name" value="DEHYDROGENASE"/>
    <property type="match status" value="1"/>
</dbReference>
<keyword evidence="3" id="KW-0752">Steroid biosynthesis</keyword>
<evidence type="ECO:0000256" key="1">
    <source>
        <dbReference type="ARBA" id="ARBA00022516"/>
    </source>
</evidence>
<sequence length="446" mass="48786">MNPRDQYVLVTGANSGLGLGVCCRLIDDFLSQRNGEGDLTIIFTTRSARKGSETLATLQNHLARSRRSRKTSRQIHFRPENVELTNLLSVRALARRLLASDIPYLNSIVLNAGIGGWSGVNWPVVIWKVMTQIRQATTWPSFKIGVAGMVAPRQIPGDQPEPPLGAVFCANVFGHYLLVHWVMALLRACSPDSPGKIIWVSSIEPEAHHYNPDDHQGLTTDAAYEHSKRLTDVLALTANDTPATAAYVHEFSTSPSPSLSEKESAGRVARPDLSSPIFHLAHPGICTTAIIALYWIVFQGYILGIYLARWCGSPWANVSSYNGALSLSWLALASASDIELAKHDATGSDKGEIKWGSATSRLGSNTLHPTDVQGWGLNGSGLPFKDTWWAGHVGRKSGATDASKEDVEQFIASGVGIWKEMESMRKDWEARIEAYEAEEKSKNNAK</sequence>
<protein>
    <recommendedName>
        <fullName evidence="10">3-keto-steroid reductase</fullName>
    </recommendedName>
</protein>
<evidence type="ECO:0000256" key="4">
    <source>
        <dbReference type="ARBA" id="ARBA00023002"/>
    </source>
</evidence>
<dbReference type="STRING" id="212818.A0A0D1X828"/>
<name>A0A0D1X828_EXOME</name>
<dbReference type="Gene3D" id="3.40.50.720">
    <property type="entry name" value="NAD(P)-binding Rossmann-like Domain"/>
    <property type="match status" value="1"/>
</dbReference>
<dbReference type="SUPFAM" id="SSF51735">
    <property type="entry name" value="NAD(P)-binding Rossmann-fold domains"/>
    <property type="match status" value="1"/>
</dbReference>
<dbReference type="GO" id="GO:0005741">
    <property type="term" value="C:mitochondrial outer membrane"/>
    <property type="evidence" value="ECO:0007669"/>
    <property type="project" value="TreeGrafter"/>
</dbReference>
<accession>A0A0D1X828</accession>
<dbReference type="OMA" id="WTGINWP"/>
<evidence type="ECO:0000313" key="9">
    <source>
        <dbReference type="Proteomes" id="UP000054302"/>
    </source>
</evidence>
<evidence type="ECO:0000256" key="3">
    <source>
        <dbReference type="ARBA" id="ARBA00022955"/>
    </source>
</evidence>
<dbReference type="GO" id="GO:0005789">
    <property type="term" value="C:endoplasmic reticulum membrane"/>
    <property type="evidence" value="ECO:0007669"/>
    <property type="project" value="TreeGrafter"/>
</dbReference>
<dbReference type="RefSeq" id="XP_016229649.1">
    <property type="nucleotide sequence ID" value="XM_016366000.1"/>
</dbReference>
<feature type="coiled-coil region" evidence="7">
    <location>
        <begin position="418"/>
        <end position="445"/>
    </location>
</feature>
<dbReference type="GO" id="GO:0006696">
    <property type="term" value="P:ergosterol biosynthetic process"/>
    <property type="evidence" value="ECO:0007669"/>
    <property type="project" value="TreeGrafter"/>
</dbReference>
<dbReference type="InterPro" id="IPR036291">
    <property type="entry name" value="NAD(P)-bd_dom_sf"/>
</dbReference>
<dbReference type="EMBL" id="KN847520">
    <property type="protein sequence ID" value="KIV98075.1"/>
    <property type="molecule type" value="Genomic_DNA"/>
</dbReference>
<proteinExistence type="inferred from homology"/>
<evidence type="ECO:0008006" key="10">
    <source>
        <dbReference type="Google" id="ProtNLM"/>
    </source>
</evidence>
<evidence type="ECO:0000256" key="6">
    <source>
        <dbReference type="ARBA" id="ARBA00023593"/>
    </source>
</evidence>
<keyword evidence="7" id="KW-0175">Coiled coil</keyword>
<dbReference type="HOGENOM" id="CLU_029944_0_0_1"/>
<evidence type="ECO:0000256" key="7">
    <source>
        <dbReference type="SAM" id="Coils"/>
    </source>
</evidence>
<dbReference type="VEuPathDB" id="FungiDB:PV10_01765"/>
<evidence type="ECO:0000313" key="8">
    <source>
        <dbReference type="EMBL" id="KIV98075.1"/>
    </source>
</evidence>
<gene>
    <name evidence="8" type="ORF">PV10_01765</name>
</gene>
<keyword evidence="9" id="KW-1185">Reference proteome</keyword>
<dbReference type="InterPro" id="IPR051593">
    <property type="entry name" value="Ergosterol_Biosynth_ERG27"/>
</dbReference>
<comment type="similarity">
    <text evidence="6">Belongs to the short-chain dehydrogenases/reductases (SDR) family. ERG27 subfamily.</text>
</comment>
<reference evidence="8 9" key="1">
    <citation type="submission" date="2015-01" db="EMBL/GenBank/DDBJ databases">
        <title>The Genome Sequence of Exophiala mesophila CBS40295.</title>
        <authorList>
            <consortium name="The Broad Institute Genomics Platform"/>
            <person name="Cuomo C."/>
            <person name="de Hoog S."/>
            <person name="Gorbushina A."/>
            <person name="Stielow B."/>
            <person name="Teixiera M."/>
            <person name="Abouelleil A."/>
            <person name="Chapman S.B."/>
            <person name="Priest M."/>
            <person name="Young S.K."/>
            <person name="Wortman J."/>
            <person name="Nusbaum C."/>
            <person name="Birren B."/>
        </authorList>
    </citation>
    <scope>NUCLEOTIDE SEQUENCE [LARGE SCALE GENOMIC DNA]</scope>
    <source>
        <strain evidence="8 9">CBS 40295</strain>
    </source>
</reference>
<dbReference type="PANTHER" id="PTHR43647:SF1">
    <property type="entry name" value="3-KETO-STEROID REDUCTASE ERG27"/>
    <property type="match status" value="1"/>
</dbReference>
<dbReference type="GO" id="GO:0005811">
    <property type="term" value="C:lipid droplet"/>
    <property type="evidence" value="ECO:0007669"/>
    <property type="project" value="TreeGrafter"/>
</dbReference>
<evidence type="ECO:0000256" key="2">
    <source>
        <dbReference type="ARBA" id="ARBA00022857"/>
    </source>
</evidence>
<dbReference type="GeneID" id="27319610"/>
<dbReference type="AlphaFoldDB" id="A0A0D1X828"/>
<dbReference type="GO" id="GO:0000253">
    <property type="term" value="F:3-beta-hydroxysteroid 3-dehydrogenase (NADP+) activity"/>
    <property type="evidence" value="ECO:0007669"/>
    <property type="project" value="TreeGrafter"/>
</dbReference>
<evidence type="ECO:0000256" key="5">
    <source>
        <dbReference type="ARBA" id="ARBA00023098"/>
    </source>
</evidence>
<keyword evidence="5" id="KW-0443">Lipid metabolism</keyword>
<dbReference type="Proteomes" id="UP000054302">
    <property type="component" value="Unassembled WGS sequence"/>
</dbReference>
<keyword evidence="2" id="KW-0521">NADP</keyword>